<evidence type="ECO:0000256" key="1">
    <source>
        <dbReference type="HAMAP-Rule" id="MF_00165"/>
    </source>
</evidence>
<sequence length="218" mass="24245">MFICISGIDGSGKTSTAAALVDILQQEGHSAIFVKHNSTQTRRPYANAQLQNLRKIQLQGLESPYNELPDLHWILLRGSYYAIIDHHVVIPALRAGDAVVADGWFYKFAARMASNGAHSMHEVLKHFDQVSDADHKFLLDVPPKVAATRLGTFNAGELGPKNIGTTSPMEAFVEYQSEVRENLINFAREDKWTIISEPDACASDIAADLYRHLKKSIR</sequence>
<comment type="caution">
    <text evidence="3">The sequence shown here is derived from an EMBL/GenBank/DDBJ whole genome shotgun (WGS) entry which is preliminary data.</text>
</comment>
<comment type="similarity">
    <text evidence="1">Belongs to the thymidylate kinase family.</text>
</comment>
<dbReference type="InterPro" id="IPR027417">
    <property type="entry name" value="P-loop_NTPase"/>
</dbReference>
<keyword evidence="4" id="KW-1185">Reference proteome</keyword>
<dbReference type="RefSeq" id="WP_307520030.1">
    <property type="nucleotide sequence ID" value="NZ_JAUSZI010000002.1"/>
</dbReference>
<evidence type="ECO:0000313" key="3">
    <source>
        <dbReference type="EMBL" id="MDQ1024742.1"/>
    </source>
</evidence>
<proteinExistence type="inferred from homology"/>
<name>A0ABU0SN77_9ACTN</name>
<keyword evidence="1" id="KW-0547">Nucleotide-binding</keyword>
<dbReference type="GO" id="GO:0004798">
    <property type="term" value="F:dTMP kinase activity"/>
    <property type="evidence" value="ECO:0007669"/>
    <property type="project" value="UniProtKB-EC"/>
</dbReference>
<keyword evidence="1" id="KW-0545">Nucleotide biosynthesis</keyword>
<dbReference type="InterPro" id="IPR039430">
    <property type="entry name" value="Thymidylate_kin-like_dom"/>
</dbReference>
<dbReference type="EMBL" id="JAUSZI010000002">
    <property type="protein sequence ID" value="MDQ1024742.1"/>
    <property type="molecule type" value="Genomic_DNA"/>
</dbReference>
<dbReference type="Pfam" id="PF02223">
    <property type="entry name" value="Thymidylate_kin"/>
    <property type="match status" value="1"/>
</dbReference>
<keyword evidence="1 3" id="KW-0418">Kinase</keyword>
<feature type="domain" description="Thymidylate kinase-like" evidence="2">
    <location>
        <begin position="5"/>
        <end position="195"/>
    </location>
</feature>
<gene>
    <name evidence="1" type="primary">tmk</name>
    <name evidence="3" type="ORF">QF035_002324</name>
</gene>
<dbReference type="Gene3D" id="3.40.50.300">
    <property type="entry name" value="P-loop containing nucleotide triphosphate hydrolases"/>
    <property type="match status" value="1"/>
</dbReference>
<dbReference type="Proteomes" id="UP001230328">
    <property type="component" value="Unassembled WGS sequence"/>
</dbReference>
<keyword evidence="1" id="KW-0067">ATP-binding</keyword>
<comment type="function">
    <text evidence="1">Phosphorylation of dTMP to form dTDP in both de novo and salvage pathways of dTTP synthesis.</text>
</comment>
<protein>
    <recommendedName>
        <fullName evidence="1">Thymidylate kinase</fullName>
        <ecNumber evidence="1">2.7.4.9</ecNumber>
    </recommendedName>
    <alternativeName>
        <fullName evidence="1">dTMP kinase</fullName>
    </alternativeName>
</protein>
<dbReference type="EC" id="2.7.4.9" evidence="1"/>
<evidence type="ECO:0000313" key="4">
    <source>
        <dbReference type="Proteomes" id="UP001230328"/>
    </source>
</evidence>
<dbReference type="SUPFAM" id="SSF52540">
    <property type="entry name" value="P-loop containing nucleoside triphosphate hydrolases"/>
    <property type="match status" value="1"/>
</dbReference>
<organism evidence="3 4">
    <name type="scientific">Streptomyces umbrinus</name>
    <dbReference type="NCBI Taxonomy" id="67370"/>
    <lineage>
        <taxon>Bacteria</taxon>
        <taxon>Bacillati</taxon>
        <taxon>Actinomycetota</taxon>
        <taxon>Actinomycetes</taxon>
        <taxon>Kitasatosporales</taxon>
        <taxon>Streptomycetaceae</taxon>
        <taxon>Streptomyces</taxon>
        <taxon>Streptomyces phaeochromogenes group</taxon>
    </lineage>
</organism>
<dbReference type="HAMAP" id="MF_00165">
    <property type="entry name" value="Thymidylate_kinase"/>
    <property type="match status" value="1"/>
</dbReference>
<accession>A0ABU0SN77</accession>
<comment type="catalytic activity">
    <reaction evidence="1">
        <text>dTMP + ATP = dTDP + ADP</text>
        <dbReference type="Rhea" id="RHEA:13517"/>
        <dbReference type="ChEBI" id="CHEBI:30616"/>
        <dbReference type="ChEBI" id="CHEBI:58369"/>
        <dbReference type="ChEBI" id="CHEBI:63528"/>
        <dbReference type="ChEBI" id="CHEBI:456216"/>
        <dbReference type="EC" id="2.7.4.9"/>
    </reaction>
</comment>
<dbReference type="InterPro" id="IPR018094">
    <property type="entry name" value="Thymidylate_kinase"/>
</dbReference>
<keyword evidence="1 3" id="KW-0808">Transferase</keyword>
<reference evidence="3 4" key="1">
    <citation type="submission" date="2023-07" db="EMBL/GenBank/DDBJ databases">
        <title>Comparative genomics of wheat-associated soil bacteria to identify genetic determinants of phenazine resistance.</title>
        <authorList>
            <person name="Mouncey N."/>
        </authorList>
    </citation>
    <scope>NUCLEOTIDE SEQUENCE [LARGE SCALE GENOMIC DNA]</scope>
    <source>
        <strain evidence="3 4">V2I4</strain>
    </source>
</reference>
<evidence type="ECO:0000259" key="2">
    <source>
        <dbReference type="Pfam" id="PF02223"/>
    </source>
</evidence>
<feature type="binding site" evidence="1">
    <location>
        <begin position="7"/>
        <end position="14"/>
    </location>
    <ligand>
        <name>ATP</name>
        <dbReference type="ChEBI" id="CHEBI:30616"/>
    </ligand>
</feature>